<keyword evidence="5 6" id="KW-0472">Membrane</keyword>
<keyword evidence="2" id="KW-1003">Cell membrane</keyword>
<comment type="subcellular location">
    <subcellularLocation>
        <location evidence="1">Cell membrane</location>
        <topology evidence="1">Multi-pass membrane protein</topology>
    </subcellularLocation>
</comment>
<dbReference type="AlphaFoldDB" id="A0A974WFD1"/>
<feature type="transmembrane region" description="Helical" evidence="6">
    <location>
        <begin position="148"/>
        <end position="169"/>
    </location>
</feature>
<organism evidence="7 8">
    <name type="scientific">Fulvivirga lutea</name>
    <dbReference type="NCBI Taxonomy" id="2810512"/>
    <lineage>
        <taxon>Bacteria</taxon>
        <taxon>Pseudomonadati</taxon>
        <taxon>Bacteroidota</taxon>
        <taxon>Cytophagia</taxon>
        <taxon>Cytophagales</taxon>
        <taxon>Fulvivirgaceae</taxon>
        <taxon>Fulvivirga</taxon>
    </lineage>
</organism>
<dbReference type="RefSeq" id="WP_205721699.1">
    <property type="nucleotide sequence ID" value="NZ_CP070608.1"/>
</dbReference>
<feature type="transmembrane region" description="Helical" evidence="6">
    <location>
        <begin position="77"/>
        <end position="98"/>
    </location>
</feature>
<evidence type="ECO:0000313" key="8">
    <source>
        <dbReference type="Proteomes" id="UP000662783"/>
    </source>
</evidence>
<keyword evidence="4 6" id="KW-1133">Transmembrane helix</keyword>
<feature type="transmembrane region" description="Helical" evidence="6">
    <location>
        <begin position="366"/>
        <end position="385"/>
    </location>
</feature>
<feature type="transmembrane region" description="Helical" evidence="6">
    <location>
        <begin position="12"/>
        <end position="34"/>
    </location>
</feature>
<dbReference type="InterPro" id="IPR050833">
    <property type="entry name" value="Poly_Biosynth_Transport"/>
</dbReference>
<reference evidence="7" key="1">
    <citation type="submission" date="2021-02" db="EMBL/GenBank/DDBJ databases">
        <title>Fulvivirga sp. S481 isolated from sea water.</title>
        <authorList>
            <person name="Bae S.S."/>
            <person name="Baek K."/>
        </authorList>
    </citation>
    <scope>NUCLEOTIDE SEQUENCE</scope>
    <source>
        <strain evidence="7">S481</strain>
    </source>
</reference>
<feature type="transmembrane region" description="Helical" evidence="6">
    <location>
        <begin position="301"/>
        <end position="318"/>
    </location>
</feature>
<proteinExistence type="predicted"/>
<dbReference type="KEGG" id="fuv:JR347_16580"/>
<feature type="transmembrane region" description="Helical" evidence="6">
    <location>
        <begin position="249"/>
        <end position="268"/>
    </location>
</feature>
<feature type="transmembrane region" description="Helical" evidence="6">
    <location>
        <begin position="425"/>
        <end position="443"/>
    </location>
</feature>
<sequence>MGIVRRTSIRFLTILYIGIVLGYINTVLIFPNILTEEEFGLTRIIFSAAALIAQITQLGTGNILVRFHPHLKEDTKNTTLTLGLFLSFIGVVLSGLVLFFFKDWIIDSYAENAGLFTYYYYLLFPATISLIAYNLFDGYLRVLLKNSFSAFLNSILLRLVWLGIVLLYAFDFFDTDAFINYYVGGQVAVSCVGLICVLMQGNLTIGFDTSPERLQMLKRMVSFGVVTIVSGISLLLIHRIDVLLVGKYLGLAEVAVFAIAMYMSDVILAPAQSIARTSAVLVADAFKSNNMDMVKTLYKKTALNQVLLGGLVFLLIAVNYDSLLSFLPPTYSDSYDVFFLFGLTKVINTGLGVNGAILINSNYYKLDTILSVSLLVISVVLKILFIPVYGLIGAAASTAFAIIAFNIAKYLILRIKMNLSPFSKNYFIICSILVVAFVITFYMPNTNSVWLNIPITSSVFIILTVPGIYFMQLSEDFNALIDNGIDFLKKWV</sequence>
<feature type="transmembrane region" description="Helical" evidence="6">
    <location>
        <begin position="118"/>
        <end position="136"/>
    </location>
</feature>
<evidence type="ECO:0000256" key="5">
    <source>
        <dbReference type="ARBA" id="ARBA00023136"/>
    </source>
</evidence>
<dbReference type="Pfam" id="PF01943">
    <property type="entry name" value="Polysacc_synt"/>
    <property type="match status" value="1"/>
</dbReference>
<dbReference type="InterPro" id="IPR002797">
    <property type="entry name" value="Polysacc_synth"/>
</dbReference>
<evidence type="ECO:0000256" key="6">
    <source>
        <dbReference type="SAM" id="Phobius"/>
    </source>
</evidence>
<evidence type="ECO:0000256" key="2">
    <source>
        <dbReference type="ARBA" id="ARBA00022475"/>
    </source>
</evidence>
<name>A0A974WFD1_9BACT</name>
<feature type="transmembrane region" description="Helical" evidence="6">
    <location>
        <begin position="220"/>
        <end position="237"/>
    </location>
</feature>
<protein>
    <submittedName>
        <fullName evidence="7">Oligosaccharide flippase family protein</fullName>
    </submittedName>
</protein>
<evidence type="ECO:0000256" key="4">
    <source>
        <dbReference type="ARBA" id="ARBA00022989"/>
    </source>
</evidence>
<feature type="transmembrane region" description="Helical" evidence="6">
    <location>
        <begin position="40"/>
        <end position="65"/>
    </location>
</feature>
<feature type="transmembrane region" description="Helical" evidence="6">
    <location>
        <begin position="391"/>
        <end position="413"/>
    </location>
</feature>
<feature type="transmembrane region" description="Helical" evidence="6">
    <location>
        <begin position="181"/>
        <end position="199"/>
    </location>
</feature>
<keyword evidence="3 6" id="KW-0812">Transmembrane</keyword>
<feature type="transmembrane region" description="Helical" evidence="6">
    <location>
        <begin position="338"/>
        <end position="359"/>
    </location>
</feature>
<accession>A0A974WFD1</accession>
<evidence type="ECO:0000256" key="1">
    <source>
        <dbReference type="ARBA" id="ARBA00004651"/>
    </source>
</evidence>
<evidence type="ECO:0000313" key="7">
    <source>
        <dbReference type="EMBL" id="QSE97186.1"/>
    </source>
</evidence>
<gene>
    <name evidence="7" type="ORF">JR347_16580</name>
</gene>
<feature type="transmembrane region" description="Helical" evidence="6">
    <location>
        <begin position="449"/>
        <end position="471"/>
    </location>
</feature>
<evidence type="ECO:0000256" key="3">
    <source>
        <dbReference type="ARBA" id="ARBA00022692"/>
    </source>
</evidence>
<dbReference type="PANTHER" id="PTHR30250:SF11">
    <property type="entry name" value="O-ANTIGEN TRANSPORTER-RELATED"/>
    <property type="match status" value="1"/>
</dbReference>
<dbReference type="PANTHER" id="PTHR30250">
    <property type="entry name" value="PST FAMILY PREDICTED COLANIC ACID TRANSPORTER"/>
    <property type="match status" value="1"/>
</dbReference>
<keyword evidence="8" id="KW-1185">Reference proteome</keyword>
<dbReference type="EMBL" id="CP070608">
    <property type="protein sequence ID" value="QSE97186.1"/>
    <property type="molecule type" value="Genomic_DNA"/>
</dbReference>
<dbReference type="Proteomes" id="UP000662783">
    <property type="component" value="Chromosome"/>
</dbReference>
<dbReference type="GO" id="GO:0005886">
    <property type="term" value="C:plasma membrane"/>
    <property type="evidence" value="ECO:0007669"/>
    <property type="project" value="UniProtKB-SubCell"/>
</dbReference>